<name>A0A4P8XXB7_9FIRM</name>
<evidence type="ECO:0000313" key="1">
    <source>
        <dbReference type="EMBL" id="QCT07816.1"/>
    </source>
</evidence>
<reference evidence="1 2" key="1">
    <citation type="submission" date="2019-04" db="EMBL/GenBank/DDBJ databases">
        <authorList>
            <person name="Embree M."/>
            <person name="Gaffney J.R."/>
        </authorList>
    </citation>
    <scope>NUCLEOTIDE SEQUENCE [LARGE SCALE GENOMIC DNA]</scope>
    <source>
        <strain evidence="1 2">JE7A12</strain>
    </source>
</reference>
<dbReference type="KEGG" id="ruj:E5Z56_10825"/>
<organism evidence="1 2">
    <name type="scientific">Ruminococcus bovis</name>
    <dbReference type="NCBI Taxonomy" id="2564099"/>
    <lineage>
        <taxon>Bacteria</taxon>
        <taxon>Bacillati</taxon>
        <taxon>Bacillota</taxon>
        <taxon>Clostridia</taxon>
        <taxon>Eubacteriales</taxon>
        <taxon>Oscillospiraceae</taxon>
        <taxon>Ruminococcus</taxon>
    </lineage>
</organism>
<evidence type="ECO:0000313" key="2">
    <source>
        <dbReference type="Proteomes" id="UP000301475"/>
    </source>
</evidence>
<dbReference type="Pfam" id="PF17428">
    <property type="entry name" value="DUF5412"/>
    <property type="match status" value="1"/>
</dbReference>
<dbReference type="InterPro" id="IPR035406">
    <property type="entry name" value="DUF5412"/>
</dbReference>
<accession>A0A4P8XXB7</accession>
<dbReference type="AlphaFoldDB" id="A0A4P8XXB7"/>
<dbReference type="OrthoDB" id="2357451at2"/>
<sequence length="91" mass="10637">MDNLPKGDFLESSVSPNKNYTVNAYLFGGNATTDYAIRCEVVYNSSGKTRNIYWNYHEDTVDMKWIDENTIDINNHRINVIDESYDFRDDL</sequence>
<protein>
    <submittedName>
        <fullName evidence="1">Uncharacterized protein</fullName>
    </submittedName>
</protein>
<keyword evidence="2" id="KW-1185">Reference proteome</keyword>
<dbReference type="EMBL" id="CP039381">
    <property type="protein sequence ID" value="QCT07816.1"/>
    <property type="molecule type" value="Genomic_DNA"/>
</dbReference>
<proteinExistence type="predicted"/>
<dbReference type="Proteomes" id="UP000301475">
    <property type="component" value="Chromosome"/>
</dbReference>
<gene>
    <name evidence="1" type="ORF">E5Z56_10825</name>
</gene>